<proteinExistence type="predicted"/>
<evidence type="ECO:0000313" key="1">
    <source>
        <dbReference type="EMBL" id="KAI3754319.1"/>
    </source>
</evidence>
<keyword evidence="2" id="KW-1185">Reference proteome</keyword>
<evidence type="ECO:0000313" key="2">
    <source>
        <dbReference type="Proteomes" id="UP001056120"/>
    </source>
</evidence>
<name>A0ACB9E5V4_9ASTR</name>
<accession>A0ACB9E5V4</accession>
<dbReference type="EMBL" id="CM042035">
    <property type="protein sequence ID" value="KAI3754319.1"/>
    <property type="molecule type" value="Genomic_DNA"/>
</dbReference>
<reference evidence="2" key="1">
    <citation type="journal article" date="2022" name="Mol. Ecol. Resour.">
        <title>The genomes of chicory, endive, great burdock and yacon provide insights into Asteraceae palaeo-polyploidization history and plant inulin production.</title>
        <authorList>
            <person name="Fan W."/>
            <person name="Wang S."/>
            <person name="Wang H."/>
            <person name="Wang A."/>
            <person name="Jiang F."/>
            <person name="Liu H."/>
            <person name="Zhao H."/>
            <person name="Xu D."/>
            <person name="Zhang Y."/>
        </authorList>
    </citation>
    <scope>NUCLEOTIDE SEQUENCE [LARGE SCALE GENOMIC DNA]</scope>
    <source>
        <strain evidence="2">cv. Yunnan</strain>
    </source>
</reference>
<comment type="caution">
    <text evidence="1">The sequence shown here is derived from an EMBL/GenBank/DDBJ whole genome shotgun (WGS) entry which is preliminary data.</text>
</comment>
<organism evidence="1 2">
    <name type="scientific">Smallanthus sonchifolius</name>
    <dbReference type="NCBI Taxonomy" id="185202"/>
    <lineage>
        <taxon>Eukaryota</taxon>
        <taxon>Viridiplantae</taxon>
        <taxon>Streptophyta</taxon>
        <taxon>Embryophyta</taxon>
        <taxon>Tracheophyta</taxon>
        <taxon>Spermatophyta</taxon>
        <taxon>Magnoliopsida</taxon>
        <taxon>eudicotyledons</taxon>
        <taxon>Gunneridae</taxon>
        <taxon>Pentapetalae</taxon>
        <taxon>asterids</taxon>
        <taxon>campanulids</taxon>
        <taxon>Asterales</taxon>
        <taxon>Asteraceae</taxon>
        <taxon>Asteroideae</taxon>
        <taxon>Heliantheae alliance</taxon>
        <taxon>Millerieae</taxon>
        <taxon>Smallanthus</taxon>
    </lineage>
</organism>
<sequence length="237" mass="26483">MAHPRHLASFILLLSSAAASSSLSNSTNVGHDMIVWSTCLFPSATTIVGVVFLPLVLCIAKFRGYCCWLYIKRKAAGNDIEMPAFKIVQEIEMAGEQVSVNPHEEDVGEIEMSGEQVSVSPHEEDVGEIEMAGEQVSVSPHEEDVGEIEMVGEQISEKEKLIVLNFEANQTGLNRDQVKEFQAFIDHSSARISFSEDFKWKFLVFPYAYKRLSFSCVSGYAYVNVSSYEDEMICKLF</sequence>
<dbReference type="Proteomes" id="UP001056120">
    <property type="component" value="Linkage Group LG18"/>
</dbReference>
<gene>
    <name evidence="1" type="ORF">L1987_54101</name>
</gene>
<reference evidence="1 2" key="2">
    <citation type="journal article" date="2022" name="Mol. Ecol. Resour.">
        <title>The genomes of chicory, endive, great burdock and yacon provide insights into Asteraceae paleo-polyploidization history and plant inulin production.</title>
        <authorList>
            <person name="Fan W."/>
            <person name="Wang S."/>
            <person name="Wang H."/>
            <person name="Wang A."/>
            <person name="Jiang F."/>
            <person name="Liu H."/>
            <person name="Zhao H."/>
            <person name="Xu D."/>
            <person name="Zhang Y."/>
        </authorList>
    </citation>
    <scope>NUCLEOTIDE SEQUENCE [LARGE SCALE GENOMIC DNA]</scope>
    <source>
        <strain evidence="2">cv. Yunnan</strain>
        <tissue evidence="1">Leaves</tissue>
    </source>
</reference>
<protein>
    <submittedName>
        <fullName evidence="1">Uncharacterized protein</fullName>
    </submittedName>
</protein>